<sequence>MAKMSFNGVRLDFAEEHVLDDVWVALEEMAGETVQTSAGAESGLEYVVETSGAHQMSTWLAAIRASMDRPYTDGDLPSSSR</sequence>
<name>A0A6A4W602_AMPAM</name>
<dbReference type="OrthoDB" id="10047184at2759"/>
<comment type="caution">
    <text evidence="1">The sequence shown here is derived from an EMBL/GenBank/DDBJ whole genome shotgun (WGS) entry which is preliminary data.</text>
</comment>
<dbReference type="AlphaFoldDB" id="A0A6A4W602"/>
<keyword evidence="2" id="KW-1185">Reference proteome</keyword>
<reference evidence="1 2" key="1">
    <citation type="submission" date="2019-07" db="EMBL/GenBank/DDBJ databases">
        <title>Draft genome assembly of a fouling barnacle, Amphibalanus amphitrite (Darwin, 1854): The first reference genome for Thecostraca.</title>
        <authorList>
            <person name="Kim W."/>
        </authorList>
    </citation>
    <scope>NUCLEOTIDE SEQUENCE [LARGE SCALE GENOMIC DNA]</scope>
    <source>
        <strain evidence="1">SNU_AA5</strain>
        <tissue evidence="1">Soma without cirri and trophi</tissue>
    </source>
</reference>
<evidence type="ECO:0000313" key="1">
    <source>
        <dbReference type="EMBL" id="KAF0301815.1"/>
    </source>
</evidence>
<protein>
    <submittedName>
        <fullName evidence="1">Uncharacterized protein</fullName>
    </submittedName>
</protein>
<organism evidence="1 2">
    <name type="scientific">Amphibalanus amphitrite</name>
    <name type="common">Striped barnacle</name>
    <name type="synonym">Balanus amphitrite</name>
    <dbReference type="NCBI Taxonomy" id="1232801"/>
    <lineage>
        <taxon>Eukaryota</taxon>
        <taxon>Metazoa</taxon>
        <taxon>Ecdysozoa</taxon>
        <taxon>Arthropoda</taxon>
        <taxon>Crustacea</taxon>
        <taxon>Multicrustacea</taxon>
        <taxon>Cirripedia</taxon>
        <taxon>Thoracica</taxon>
        <taxon>Thoracicalcarea</taxon>
        <taxon>Balanomorpha</taxon>
        <taxon>Balanoidea</taxon>
        <taxon>Balanidae</taxon>
        <taxon>Amphibalaninae</taxon>
        <taxon>Amphibalanus</taxon>
    </lineage>
</organism>
<dbReference type="EMBL" id="VIIS01001118">
    <property type="protein sequence ID" value="KAF0301815.1"/>
    <property type="molecule type" value="Genomic_DNA"/>
</dbReference>
<gene>
    <name evidence="1" type="ORF">FJT64_025964</name>
</gene>
<accession>A0A6A4W602</accession>
<proteinExistence type="predicted"/>
<dbReference type="Proteomes" id="UP000440578">
    <property type="component" value="Unassembled WGS sequence"/>
</dbReference>
<evidence type="ECO:0000313" key="2">
    <source>
        <dbReference type="Proteomes" id="UP000440578"/>
    </source>
</evidence>